<evidence type="ECO:0000313" key="2">
    <source>
        <dbReference type="Proteomes" id="UP000019791"/>
    </source>
</evidence>
<sequence length="124" mass="14152">MKFITNIIEEQTAKMELKAKKKKVHMELESTSLDKQQELIDKMRNAEYGSEEYNTLLSALSKALPKPQAKKGFMERLPKVDTAIVTTIITTLGGVIATKLMIDASREDFVDDKPMKIFTMFKKH</sequence>
<dbReference type="Proteomes" id="UP000019791">
    <property type="component" value="Segment"/>
</dbReference>
<evidence type="ECO:0000313" key="1">
    <source>
        <dbReference type="EMBL" id="AHV82992.1"/>
    </source>
</evidence>
<gene>
    <name evidence="1" type="ORF">P078_0029</name>
</gene>
<organism evidence="1 2">
    <name type="scientific">Lactococcus phage P078</name>
    <dbReference type="NCBI Taxonomy" id="1476886"/>
    <lineage>
        <taxon>Viruses</taxon>
        <taxon>Duplodnaviria</taxon>
        <taxon>Heunggongvirae</taxon>
        <taxon>Uroviricota</taxon>
        <taxon>Caudoviricetes</taxon>
        <taxon>Nevevirus</taxon>
        <taxon>Nevevirus P078</taxon>
    </lineage>
</organism>
<proteinExistence type="predicted"/>
<dbReference type="RefSeq" id="YP_009036854.1">
    <property type="nucleotide sequence ID" value="NC_024215.1"/>
</dbReference>
<dbReference type="GeneID" id="19527397"/>
<dbReference type="EMBL" id="KJ489010">
    <property type="protein sequence ID" value="AHV82992.1"/>
    <property type="molecule type" value="Genomic_DNA"/>
</dbReference>
<reference evidence="1 2" key="1">
    <citation type="submission" date="2014-02" db="EMBL/GenBank/DDBJ databases">
        <title>Complete genome sequences of four novel Lactococcus lactis phages distantly related to the rare 1706 phage species.</title>
        <authorList>
            <person name="Kot W."/>
            <person name="Neve H."/>
            <person name="Vogensen F.K."/>
            <person name="Heller K.J."/>
            <person name="Hansen L.H."/>
        </authorList>
    </citation>
    <scope>NUCLEOTIDE SEQUENCE [LARGE SCALE GENOMIC DNA]</scope>
</reference>
<accession>X4YE24</accession>
<keyword evidence="2" id="KW-1185">Reference proteome</keyword>
<dbReference type="KEGG" id="vg:19527397"/>
<name>X4YE24_9CAUD</name>
<dbReference type="OrthoDB" id="20126at10239"/>
<protein>
    <submittedName>
        <fullName evidence="1">Uncharacterized protein</fullName>
    </submittedName>
</protein>